<dbReference type="AlphaFoldDB" id="A0A1I7ZGN0"/>
<name>A0A1I7ZGN0_9BILA</name>
<proteinExistence type="predicted"/>
<reference evidence="2" key="1">
    <citation type="submission" date="2016-11" db="UniProtKB">
        <authorList>
            <consortium name="WormBaseParasite"/>
        </authorList>
    </citation>
    <scope>IDENTIFICATION</scope>
</reference>
<protein>
    <submittedName>
        <fullName evidence="2">Ovule protein</fullName>
    </submittedName>
</protein>
<evidence type="ECO:0000313" key="1">
    <source>
        <dbReference type="Proteomes" id="UP000095287"/>
    </source>
</evidence>
<sequence>MHMIKVVESNRIHRIESNIFEKSSNRIECLDSRFEKPSNRIEPLDSRFEISSNRIECLDSRFEIFQRFDNPTHDDPKWSPK</sequence>
<accession>A0A1I7ZGN0</accession>
<keyword evidence="1" id="KW-1185">Reference proteome</keyword>
<organism evidence="1 2">
    <name type="scientific">Steinernema glaseri</name>
    <dbReference type="NCBI Taxonomy" id="37863"/>
    <lineage>
        <taxon>Eukaryota</taxon>
        <taxon>Metazoa</taxon>
        <taxon>Ecdysozoa</taxon>
        <taxon>Nematoda</taxon>
        <taxon>Chromadorea</taxon>
        <taxon>Rhabditida</taxon>
        <taxon>Tylenchina</taxon>
        <taxon>Panagrolaimomorpha</taxon>
        <taxon>Strongyloidoidea</taxon>
        <taxon>Steinernematidae</taxon>
        <taxon>Steinernema</taxon>
    </lineage>
</organism>
<dbReference type="WBParaSite" id="L893_g2621.t1">
    <property type="protein sequence ID" value="L893_g2621.t1"/>
    <property type="gene ID" value="L893_g2621"/>
</dbReference>
<dbReference type="Proteomes" id="UP000095287">
    <property type="component" value="Unplaced"/>
</dbReference>
<evidence type="ECO:0000313" key="2">
    <source>
        <dbReference type="WBParaSite" id="L893_g2621.t1"/>
    </source>
</evidence>